<keyword evidence="5" id="KW-1185">Reference proteome</keyword>
<feature type="domain" description="Alpha-galactosidase NEW3" evidence="2">
    <location>
        <begin position="995"/>
        <end position="1070"/>
    </location>
</feature>
<protein>
    <recommendedName>
        <fullName evidence="6">NPCBM-associated, NEW3 domain of alpha-galactosidase</fullName>
    </recommendedName>
</protein>
<dbReference type="OrthoDB" id="3796513at2"/>
<reference evidence="4 5" key="1">
    <citation type="submission" date="2019-02" db="EMBL/GenBank/DDBJ databases">
        <title>Draft genome sequences of novel Actinobacteria.</title>
        <authorList>
            <person name="Sahin N."/>
            <person name="Ay H."/>
            <person name="Saygin H."/>
        </authorList>
    </citation>
    <scope>NUCLEOTIDE SEQUENCE [LARGE SCALE GENOMIC DNA]</scope>
    <source>
        <strain evidence="4 5">16K104</strain>
    </source>
</reference>
<evidence type="ECO:0000313" key="5">
    <source>
        <dbReference type="Proteomes" id="UP000295172"/>
    </source>
</evidence>
<accession>A0A4R4X8J4</accession>
<dbReference type="Pfam" id="PF25275">
    <property type="entry name" value="Golvesin_C"/>
    <property type="match status" value="2"/>
</dbReference>
<dbReference type="Pfam" id="PF10633">
    <property type="entry name" value="NPCBM_assoc"/>
    <property type="match status" value="2"/>
</dbReference>
<dbReference type="InterPro" id="IPR008928">
    <property type="entry name" value="6-hairpin_glycosidase_sf"/>
</dbReference>
<evidence type="ECO:0000256" key="1">
    <source>
        <dbReference type="SAM" id="SignalP"/>
    </source>
</evidence>
<evidence type="ECO:0000313" key="4">
    <source>
        <dbReference type="EMBL" id="TDD26813.1"/>
    </source>
</evidence>
<feature type="domain" description="Alpha-galactosidase NEW3" evidence="2">
    <location>
        <begin position="1341"/>
        <end position="1413"/>
    </location>
</feature>
<organism evidence="4 5">
    <name type="scientific">Kribbella turkmenica</name>
    <dbReference type="NCBI Taxonomy" id="2530375"/>
    <lineage>
        <taxon>Bacteria</taxon>
        <taxon>Bacillati</taxon>
        <taxon>Actinomycetota</taxon>
        <taxon>Actinomycetes</taxon>
        <taxon>Propionibacteriales</taxon>
        <taxon>Kribbellaceae</taxon>
        <taxon>Kribbella</taxon>
    </lineage>
</organism>
<feature type="signal peptide" evidence="1">
    <location>
        <begin position="1"/>
        <end position="35"/>
    </location>
</feature>
<comment type="caution">
    <text evidence="4">The sequence shown here is derived from an EMBL/GenBank/DDBJ whole genome shotgun (WGS) entry which is preliminary data.</text>
</comment>
<evidence type="ECO:0000259" key="2">
    <source>
        <dbReference type="Pfam" id="PF10633"/>
    </source>
</evidence>
<feature type="chain" id="PRO_5039398613" description="NPCBM-associated, NEW3 domain of alpha-galactosidase" evidence="1">
    <location>
        <begin position="36"/>
        <end position="1568"/>
    </location>
</feature>
<evidence type="ECO:0000259" key="3">
    <source>
        <dbReference type="Pfam" id="PF25275"/>
    </source>
</evidence>
<dbReference type="Proteomes" id="UP000295172">
    <property type="component" value="Unassembled WGS sequence"/>
</dbReference>
<name>A0A4R4X8J4_9ACTN</name>
<dbReference type="EMBL" id="SMKR01000042">
    <property type="protein sequence ID" value="TDD26813.1"/>
    <property type="molecule type" value="Genomic_DNA"/>
</dbReference>
<dbReference type="GO" id="GO:0005975">
    <property type="term" value="P:carbohydrate metabolic process"/>
    <property type="evidence" value="ECO:0007669"/>
    <property type="project" value="InterPro"/>
</dbReference>
<dbReference type="InterPro" id="IPR018905">
    <property type="entry name" value="A-galactase_NEW3"/>
</dbReference>
<sequence length="1568" mass="170643">MQNFRHVPSRHRVRPLLAWLLSLCLLVGLVPAHQAAAGTAAVFSAPLREISKPNLTVSDEPVATIEGATHRMRFYRATWSGGQTYLRDIAVRRGNEWLQVTQPDRWFDEQWIVFTGAGGSPFDYYSSMTPNWVGFDTLHRINARTVEMRSSAPGSYGLRVRWSVEDVNPEAAWTLTAQRADHFVVGYQSTDITTPAGVDEVLCGTRQHARVIYGSESLGAMELMTPACLTERKIGGQPVTLGVYTPAEAMTFAHERELGPDGQPFGMSLRNEQAGVQPVVYAPQVGRLSALAAGEERQFSFGVYARTGSVYDAYVDLARNEYDYTDYRRNVYDTSLTETTHNLIDLVMQEPPKDDSETFQPSASGWWNRAKGFVDTENDRAVRTAVSGVLLSASQLTGDQELYDKRARPMVEYQLSRNGHGWTPIKDNPIYGDRTRWKLGAVPGDASTLVPLSQQTGGANAGIQELAMRSIAERPNRDNRTPISTPLAAYRLTGNKAYLAEARAEANRYIQNEIDPAYTTNVPENHFQFNYSKGWIELLELYEETRERRWLDAAYTEAKRYVTQSMVRPVPGGTVTVPDGPWIDNQTDNWLGDGATWSYPRKDVPTEEVPAWMVSTNGMTFEQLTTYKVAAGRENPGGGLVLNPIWAPFLLRLAGHTNDQMMADVAHNLTVGRFTNYPGYYNREFSAINMKPDFPLQGPPGVSSIYYHHIPAQLGLAMDYLFTEQWHRSGGRIDFPAAFETDYVYFKYHVYGHQPGTFYGEGGVRPFLPRGIVHVSDPQLNWVTGYGNDSLYLSLTNENDRAAQAVVRFDPTISGIRPHRAYQVETIADNGQRQTATMRGAALPVAVSAKGITAVIVRGVETPKSAAPVTTVADSGPSSYRFDDNSPIGTARAMALVRPDRTGYDAYVQADTEAPATLHWSTDGGATWHDEEDRIYPNEWTIRTDDIDKSFTYRISAADKQTDTATLQLPPSVTGQCLDESAVCGLIRPSSPDTTPGDTVQVQSEVLNATSATIGAPEVQLEVPMGWSVTEVGSQPTQIPAGRSAVWTFAVTPPNDAPVSTVNIGGRVRWTTEGTSHEAVLSAGRLGVLNPLKLSSVSAAPTELSEPGDTTTVTATVLNTGSVERTGTLRVTPPPGWTITPDNSTYKVAGRTEKAYTFTLRSPETAQRDQAYRIAARINDEPEATTSVRIKGTDIIVDNQDFRPNYTETGQWLTSSLKGWDGGPTRYSGEGQLGGTVTWRPDIRTAGWYEVAAWYPSNADTTTSADYLVHHADGDTAAVVNQQDSPQTWRSLGTFRFDAGSDGFVRLTVDDAAFHRVSGVRFRPIDVTPTLSNVTAPGIVAPGQSTTVSAQLTASAAAPAVGCATVGVPPGWEVEPAEVTVNLAAGTSRTLSFTVRAPEDAKTGGLYEIRLSAAGATAQLVVPIGAPDGSAEIVVDDGQAGYSEQGVWSASSLRGYLGSGTRFTSGQTEAVATWKPELPAAGRYQVSVWYPATTSSTTAATYVIHTVGGTEMLTVDQTAGAGQWRVLGSYDLDPANAAVQLSSLNTGHHRADAVRFEPLVQATDPPGC</sequence>
<keyword evidence="1" id="KW-0732">Signal</keyword>
<evidence type="ECO:0008006" key="6">
    <source>
        <dbReference type="Google" id="ProtNLM"/>
    </source>
</evidence>
<dbReference type="InterPro" id="IPR033803">
    <property type="entry name" value="CBD-like_Golvesin-Xly"/>
</dbReference>
<dbReference type="SUPFAM" id="SSF48208">
    <property type="entry name" value="Six-hairpin glycosidases"/>
    <property type="match status" value="1"/>
</dbReference>
<feature type="domain" description="Golvesin/Xly CBD-like" evidence="3">
    <location>
        <begin position="1195"/>
        <end position="1312"/>
    </location>
</feature>
<dbReference type="RefSeq" id="WP_132319399.1">
    <property type="nucleotide sequence ID" value="NZ_SMKR01000042.1"/>
</dbReference>
<feature type="domain" description="Golvesin/Xly CBD-like" evidence="3">
    <location>
        <begin position="1433"/>
        <end position="1557"/>
    </location>
</feature>
<gene>
    <name evidence="4" type="ORF">E1218_12200</name>
</gene>
<proteinExistence type="predicted"/>